<proteinExistence type="predicted"/>
<organism evidence="1">
    <name type="scientific">marine metagenome</name>
    <dbReference type="NCBI Taxonomy" id="408172"/>
    <lineage>
        <taxon>unclassified sequences</taxon>
        <taxon>metagenomes</taxon>
        <taxon>ecological metagenomes</taxon>
    </lineage>
</organism>
<gene>
    <name evidence="1" type="ORF">METZ01_LOCUS403108</name>
</gene>
<sequence>MENVQLLHNLEAVAGELAVQIRHEDLEGSRGGLCRLRGRVCILVDRNLSVSERVNLMARCLAQLPLDGVFMPPTVREMLESRAMSPS</sequence>
<evidence type="ECO:0000313" key="1">
    <source>
        <dbReference type="EMBL" id="SVD50254.1"/>
    </source>
</evidence>
<reference evidence="1" key="1">
    <citation type="submission" date="2018-05" db="EMBL/GenBank/DDBJ databases">
        <authorList>
            <person name="Lanie J.A."/>
            <person name="Ng W.-L."/>
            <person name="Kazmierczak K.M."/>
            <person name="Andrzejewski T.M."/>
            <person name="Davidsen T.M."/>
            <person name="Wayne K.J."/>
            <person name="Tettelin H."/>
            <person name="Glass J.I."/>
            <person name="Rusch D."/>
            <person name="Podicherti R."/>
            <person name="Tsui H.-C.T."/>
            <person name="Winkler M.E."/>
        </authorList>
    </citation>
    <scope>NUCLEOTIDE SEQUENCE</scope>
</reference>
<accession>A0A382VUZ5</accession>
<protein>
    <submittedName>
        <fullName evidence="1">Uncharacterized protein</fullName>
    </submittedName>
</protein>
<dbReference type="AlphaFoldDB" id="A0A382VUZ5"/>
<name>A0A382VUZ5_9ZZZZ</name>
<dbReference type="EMBL" id="UINC01154783">
    <property type="protein sequence ID" value="SVD50254.1"/>
    <property type="molecule type" value="Genomic_DNA"/>
</dbReference>